<dbReference type="OrthoDB" id="9974818at2"/>
<dbReference type="Proteomes" id="UP000294843">
    <property type="component" value="Unassembled WGS sequence"/>
</dbReference>
<accession>A0A4R6C390</accession>
<proteinExistence type="predicted"/>
<evidence type="ECO:0000256" key="1">
    <source>
        <dbReference type="SAM" id="Phobius"/>
    </source>
</evidence>
<comment type="caution">
    <text evidence="2">The sequence shown here is derived from an EMBL/GenBank/DDBJ whole genome shotgun (WGS) entry which is preliminary data.</text>
</comment>
<feature type="transmembrane region" description="Helical" evidence="1">
    <location>
        <begin position="41"/>
        <end position="62"/>
    </location>
</feature>
<sequence length="66" mass="7643">MIIKDTDLVYVIYTSIIASVLLFCIRFFMMDFTAGKAFLQSFNPIIVLIIIVVIVILIRNFIKKKD</sequence>
<keyword evidence="3" id="KW-1185">Reference proteome</keyword>
<keyword evidence="1" id="KW-1133">Transmembrane helix</keyword>
<keyword evidence="1" id="KW-0472">Membrane</keyword>
<dbReference type="AlphaFoldDB" id="A0A4R6C390"/>
<organism evidence="2 3">
    <name type="scientific">Macrococcus bovicus</name>
    <dbReference type="NCBI Taxonomy" id="69968"/>
    <lineage>
        <taxon>Bacteria</taxon>
        <taxon>Bacillati</taxon>
        <taxon>Bacillota</taxon>
        <taxon>Bacilli</taxon>
        <taxon>Bacillales</taxon>
        <taxon>Staphylococcaceae</taxon>
        <taxon>Macrococcus</taxon>
    </lineage>
</organism>
<dbReference type="EMBL" id="SCWF01000001">
    <property type="protein sequence ID" value="TDM15850.1"/>
    <property type="molecule type" value="Genomic_DNA"/>
</dbReference>
<reference evidence="2 3" key="1">
    <citation type="submission" date="2019-01" db="EMBL/GenBank/DDBJ databases">
        <title>Draft genome sequences of the type strains of six Macrococcus species.</title>
        <authorList>
            <person name="Mazhar S."/>
            <person name="Altermann E."/>
            <person name="Hill C."/>
            <person name="Mcauliffe O."/>
        </authorList>
    </citation>
    <scope>NUCLEOTIDE SEQUENCE [LARGE SCALE GENOMIC DNA]</scope>
    <source>
        <strain evidence="2 3">ATCC 51825</strain>
    </source>
</reference>
<protein>
    <submittedName>
        <fullName evidence="2">Uncharacterized protein</fullName>
    </submittedName>
</protein>
<feature type="transmembrane region" description="Helical" evidence="1">
    <location>
        <begin position="7"/>
        <end position="29"/>
    </location>
</feature>
<evidence type="ECO:0000313" key="2">
    <source>
        <dbReference type="EMBL" id="TDM15850.1"/>
    </source>
</evidence>
<evidence type="ECO:0000313" key="3">
    <source>
        <dbReference type="Proteomes" id="UP000294843"/>
    </source>
</evidence>
<name>A0A4R6C390_9STAP</name>
<gene>
    <name evidence="2" type="ORF">ERX55_00560</name>
</gene>
<keyword evidence="1" id="KW-0812">Transmembrane</keyword>